<dbReference type="EMBL" id="QUBR01000001">
    <property type="protein sequence ID" value="REK73797.1"/>
    <property type="molecule type" value="Genomic_DNA"/>
</dbReference>
<feature type="domain" description="Transcriptional repressor PaaX-like C-terminal" evidence="1">
    <location>
        <begin position="195"/>
        <end position="231"/>
    </location>
</feature>
<dbReference type="Gene3D" id="3.30.70.2650">
    <property type="match status" value="1"/>
</dbReference>
<dbReference type="Proteomes" id="UP000265581">
    <property type="component" value="Unassembled WGS sequence"/>
</dbReference>
<dbReference type="InterPro" id="IPR048846">
    <property type="entry name" value="PaaX-like_central"/>
</dbReference>
<dbReference type="Pfam" id="PF08223">
    <property type="entry name" value="PaaX_C"/>
    <property type="match status" value="1"/>
</dbReference>
<reference evidence="3 4" key="1">
    <citation type="submission" date="2018-08" db="EMBL/GenBank/DDBJ databases">
        <title>Aeromicrobium sp. M2KJ-4, whole genome shotgun sequence.</title>
        <authorList>
            <person name="Tuo L."/>
        </authorList>
    </citation>
    <scope>NUCLEOTIDE SEQUENCE [LARGE SCALE GENOMIC DNA]</scope>
    <source>
        <strain evidence="3 4">M2KJ-4</strain>
    </source>
</reference>
<dbReference type="InterPro" id="IPR036388">
    <property type="entry name" value="WH-like_DNA-bd_sf"/>
</dbReference>
<evidence type="ECO:0000313" key="4">
    <source>
        <dbReference type="Proteomes" id="UP000265581"/>
    </source>
</evidence>
<organism evidence="3 4">
    <name type="scientific">Aeromicrobium endophyticum</name>
    <dbReference type="NCBI Taxonomy" id="2292704"/>
    <lineage>
        <taxon>Bacteria</taxon>
        <taxon>Bacillati</taxon>
        <taxon>Actinomycetota</taxon>
        <taxon>Actinomycetes</taxon>
        <taxon>Propionibacteriales</taxon>
        <taxon>Nocardioidaceae</taxon>
        <taxon>Aeromicrobium</taxon>
    </lineage>
</organism>
<sequence>MPEFPPLSARSAILSLLLGTPSRSLSAAQLAAAARHLDINPATVRVALTRAVAADELVRDGTSYRLGPRLVERRARQDAHEAVVPWDGSWETAVVVTTGRPGTDRAALRTHLAGARLAELREGVWMRPANLRRATTDLSSVDVRLFRATPDDDPAGLAADLWDLSGWAAETVDVLSALDGTTGPGRRLAVAAHLVRHLATDPLLPDELQPQDWPAAEARRAYAGYLAELEEVVSD</sequence>
<proteinExistence type="predicted"/>
<dbReference type="Gene3D" id="1.10.10.10">
    <property type="entry name" value="Winged helix-like DNA-binding domain superfamily/Winged helix DNA-binding domain"/>
    <property type="match status" value="1"/>
</dbReference>
<accession>A0A371PD13</accession>
<evidence type="ECO:0000313" key="3">
    <source>
        <dbReference type="EMBL" id="REK73797.1"/>
    </source>
</evidence>
<dbReference type="GO" id="GO:0006351">
    <property type="term" value="P:DNA-templated transcription"/>
    <property type="evidence" value="ECO:0007669"/>
    <property type="project" value="TreeGrafter"/>
</dbReference>
<dbReference type="OrthoDB" id="2270427at2"/>
<gene>
    <name evidence="3" type="ORF">DX116_09810</name>
</gene>
<dbReference type="Gene3D" id="1.20.58.1460">
    <property type="match status" value="1"/>
</dbReference>
<dbReference type="AlphaFoldDB" id="A0A371PD13"/>
<protein>
    <submittedName>
        <fullName evidence="3">PaaX domain-containing protein, C-domain protein</fullName>
    </submittedName>
</protein>
<keyword evidence="4" id="KW-1185">Reference proteome</keyword>
<dbReference type="Pfam" id="PF20803">
    <property type="entry name" value="PaaX_M"/>
    <property type="match status" value="1"/>
</dbReference>
<name>A0A371PD13_9ACTN</name>
<comment type="caution">
    <text evidence="3">The sequence shown here is derived from an EMBL/GenBank/DDBJ whole genome shotgun (WGS) entry which is preliminary data.</text>
</comment>
<dbReference type="PANTHER" id="PTHR30319">
    <property type="entry name" value="PHENYLACETIC ACID REGULATOR-RELATED TRANSCRIPTIONAL REPRESSOR"/>
    <property type="match status" value="1"/>
</dbReference>
<evidence type="ECO:0000259" key="1">
    <source>
        <dbReference type="Pfam" id="PF08223"/>
    </source>
</evidence>
<dbReference type="PANTHER" id="PTHR30319:SF1">
    <property type="entry name" value="TRANSCRIPTIONAL REPRESSOR PAAX"/>
    <property type="match status" value="1"/>
</dbReference>
<evidence type="ECO:0000259" key="2">
    <source>
        <dbReference type="Pfam" id="PF20803"/>
    </source>
</evidence>
<dbReference type="InterPro" id="IPR013225">
    <property type="entry name" value="PaaX_C"/>
</dbReference>
<dbReference type="RefSeq" id="WP_119703906.1">
    <property type="nucleotide sequence ID" value="NZ_JBHSOI010000001.1"/>
</dbReference>
<feature type="domain" description="Transcriptional repressor PaaX-like central Cas2-like" evidence="2">
    <location>
        <begin position="85"/>
        <end position="138"/>
    </location>
</feature>